<feature type="region of interest" description="Disordered" evidence="1">
    <location>
        <begin position="704"/>
        <end position="744"/>
    </location>
</feature>
<feature type="compositionally biased region" description="Polar residues" evidence="1">
    <location>
        <begin position="1096"/>
        <end position="1109"/>
    </location>
</feature>
<feature type="region of interest" description="Disordered" evidence="1">
    <location>
        <begin position="32"/>
        <end position="51"/>
    </location>
</feature>
<sequence length="1220" mass="135408">MTPGNDDDGQGSMPPRVSYADALKRSTVLASRPASLFPNDSNVSSSGNQGKAISVATEAAPCTDAVSNSFPSNVGGYSNELQDQRWVDVRVIPGPPSESVIPGAVKVVAPSASSKPDVISADTTLGVSTKRDKPGVKTSGATHRSSSLGLAQVISRTRERGAILVPDVHSRNRSGLSMFYPPTLTQTSPYTRGEDVSSEDGPRSSPLHESSDEFPNGDVHLIRLLSDYSSLQLARSVGWATKVTSQYTLRTSGKVIRKRCLGELEDDDAICRVHQLPLEPTGCSATMDLVQAGVDRIELIHRGFHEHPKPLPARASMVALNDLETMVNTAPEAKPKHLVIGTATRPSISIKHPVLHNLGYTRYLRLRSLNHGKTTDNLGELANLESKLGFHFLQSHSLEAKAGHICVQTEFLRQRCRGPLTHMQTDSFHGAVFEIHIKDANITCTVAYCAFAAKVIPIVISVLFGKSAEHYKRHFSVVLQSLEYKSWEEFDDNFPGMTCDFSDAERKGFQAAIAEHYNVSVDIVSLEGHYQFCTVHYRRSLRRVCREASVIPAARSDEFYFIAESLTREGMTLVEFEESVAYLLEQFPRARNWIAWYMNADRKSLIYPALRGHPHVLETLALDTNAQEGFGAHLRNYLERTAPRGGIVKCVEAIALYQQSFARDYDHVLRGGKLTYGKRPPVPESYINDGRAPDNAKALRAAQVKDEARRKRESARYKPKVPKDLLQKPKQGRRLGSQNKAPSSREIFDHNTFGIPWGVEPSKLSGNARFALTNTCALDSSLMAWYMLVSLSGATLPPAMISSTVGLALLSVMAHLHARRYDMARRLWCTDVMKLPGNRHHDLYLSLEAVFLDLVPGLTRFEVSRVSSCSVPGCPQEVNHAAPRSVIMLSPDIITQKTFNEALSASFPHSCTKRVAGFNITGHSRQEWTITDEGEESWTACSGQRSQGPMLVAEYPPVLLLDCVQEYRSSQHRGPWIMPVSVLRFDAEIYHLATIFYFNNNHFCCAVIVGNSVYLYDGKPLYPRTRLINLSLLKDFCQPEGYRPILFWYLHQQTTSLDTTDMDPKTSSKNDQNYTMTAAVSPTVAQSPVPVALVPSQPQSGVASPTRSSDVGKETKKREFPSITDQEAASNSIVLRRSKRTKHPIGFSYGEIASNGPLPICQSCGKKIERDSKRFLLTTLEDDVKKWRNTKSYHFTRECMRAMPSKYHHSAEVALEQNGA</sequence>
<feature type="compositionally biased region" description="Polar residues" evidence="1">
    <location>
        <begin position="139"/>
        <end position="149"/>
    </location>
</feature>
<feature type="compositionally biased region" description="Polar residues" evidence="1">
    <location>
        <begin position="38"/>
        <end position="51"/>
    </location>
</feature>
<accession>A0A9P3LV77</accession>
<protein>
    <submittedName>
        <fullName evidence="2">Uncharacterized protein</fullName>
    </submittedName>
</protein>
<reference evidence="2" key="1">
    <citation type="submission" date="2021-11" db="EMBL/GenBank/DDBJ databases">
        <authorList>
            <person name="Herlambang A."/>
            <person name="Guo Y."/>
            <person name="Takashima Y."/>
            <person name="Nishizawa T."/>
        </authorList>
    </citation>
    <scope>NUCLEOTIDE SEQUENCE</scope>
    <source>
        <strain evidence="2">E1425</strain>
    </source>
</reference>
<feature type="region of interest" description="Disordered" evidence="1">
    <location>
        <begin position="1"/>
        <end position="20"/>
    </location>
</feature>
<gene>
    <name evidence="2" type="ORF">EMPS_04051</name>
</gene>
<organism evidence="2 3">
    <name type="scientific">Entomortierella parvispora</name>
    <dbReference type="NCBI Taxonomy" id="205924"/>
    <lineage>
        <taxon>Eukaryota</taxon>
        <taxon>Fungi</taxon>
        <taxon>Fungi incertae sedis</taxon>
        <taxon>Mucoromycota</taxon>
        <taxon>Mortierellomycotina</taxon>
        <taxon>Mortierellomycetes</taxon>
        <taxon>Mortierellales</taxon>
        <taxon>Mortierellaceae</taxon>
        <taxon>Entomortierella</taxon>
    </lineage>
</organism>
<dbReference type="OrthoDB" id="3056903at2759"/>
<feature type="region of interest" description="Disordered" evidence="1">
    <location>
        <begin position="1094"/>
        <end position="1121"/>
    </location>
</feature>
<evidence type="ECO:0000313" key="3">
    <source>
        <dbReference type="Proteomes" id="UP000827284"/>
    </source>
</evidence>
<reference evidence="2" key="2">
    <citation type="journal article" date="2022" name="Microbiol. Resour. Announc.">
        <title>Whole-Genome Sequence of Entomortierella parvispora E1425, a Mucoromycotan Fungus Associated with Burkholderiaceae-Related Endosymbiotic Bacteria.</title>
        <authorList>
            <person name="Herlambang A."/>
            <person name="Guo Y."/>
            <person name="Takashima Y."/>
            <person name="Narisawa K."/>
            <person name="Ohta H."/>
            <person name="Nishizawa T."/>
        </authorList>
    </citation>
    <scope>NUCLEOTIDE SEQUENCE</scope>
    <source>
        <strain evidence="2">E1425</strain>
    </source>
</reference>
<dbReference type="AlphaFoldDB" id="A0A9P3LV77"/>
<feature type="region of interest" description="Disordered" evidence="1">
    <location>
        <begin position="127"/>
        <end position="149"/>
    </location>
</feature>
<dbReference type="EMBL" id="BQFW01000006">
    <property type="protein sequence ID" value="GJJ71694.1"/>
    <property type="molecule type" value="Genomic_DNA"/>
</dbReference>
<name>A0A9P3LV77_9FUNG</name>
<comment type="caution">
    <text evidence="2">The sequence shown here is derived from an EMBL/GenBank/DDBJ whole genome shotgun (WGS) entry which is preliminary data.</text>
</comment>
<proteinExistence type="predicted"/>
<evidence type="ECO:0000313" key="2">
    <source>
        <dbReference type="EMBL" id="GJJ71694.1"/>
    </source>
</evidence>
<keyword evidence="3" id="KW-1185">Reference proteome</keyword>
<evidence type="ECO:0000256" key="1">
    <source>
        <dbReference type="SAM" id="MobiDB-lite"/>
    </source>
</evidence>
<feature type="compositionally biased region" description="Basic and acidic residues" evidence="1">
    <location>
        <begin position="1110"/>
        <end position="1120"/>
    </location>
</feature>
<dbReference type="Proteomes" id="UP000827284">
    <property type="component" value="Unassembled WGS sequence"/>
</dbReference>
<feature type="compositionally biased region" description="Basic and acidic residues" evidence="1">
    <location>
        <begin position="704"/>
        <end position="727"/>
    </location>
</feature>
<feature type="region of interest" description="Disordered" evidence="1">
    <location>
        <begin position="175"/>
        <end position="214"/>
    </location>
</feature>